<dbReference type="Gene3D" id="3.30.420.10">
    <property type="entry name" value="Ribonuclease H-like superfamily/Ribonuclease H"/>
    <property type="match status" value="1"/>
</dbReference>
<dbReference type="InterPro" id="IPR012337">
    <property type="entry name" value="RNaseH-like_sf"/>
</dbReference>
<dbReference type="eggNOG" id="COG4584">
    <property type="taxonomic scope" value="Bacteria"/>
</dbReference>
<dbReference type="PROSITE" id="PS50531">
    <property type="entry name" value="HTH_IS21"/>
    <property type="match status" value="1"/>
</dbReference>
<gene>
    <name evidence="7" type="ORF">FuraDRAFT_1081</name>
</gene>
<sequence length="452" mass="52158">METIGKIRHRHLVNGESISAIARSLNLSRNTVKKYLNATAEPTYRRQRQPKPQLGAFQETLEQWLEFDRTLPKAQRRTARRLFECLQAEGYQGAYDSIQRYVRAWNARATKTIRTQAFVPLSFAPGEVGQFDWSYEHVVLGGVTQTIKLAHFRLTYSRQMFVVAYPRETQEMVFDAHNRAFAFFGGVPHKMVYDNLKTVVEAVFAGKERQFNRRFLALANHYLFEPVACTPASGWEKGQVENQVGNIREWLFTPTPRFADFSSLNQWLDVRCRELAGRRHPTQEASIADVLKVERPHLRPVTMPFDGYVEQLLRVSSTCLVTVDRNRYSVPAEWAGKVVSVRVSASTIRVVADGQEQARHVRRFGRDQLVCEPWHYLSVLETKLVPYVTVCRSSNGCCHRPSRPFVSRSSSSPRGIEPLPKSCWPHVNPDWRGWRRPASWRRHRASPARLSY</sequence>
<dbReference type="Pfam" id="PF02796">
    <property type="entry name" value="HTH_7"/>
    <property type="match status" value="1"/>
</dbReference>
<comment type="similarity">
    <text evidence="1">Belongs to the transposase IS21/IS408/IS1162 family.</text>
</comment>
<evidence type="ECO:0000256" key="3">
    <source>
        <dbReference type="ARBA" id="ARBA00023125"/>
    </source>
</evidence>
<dbReference type="EMBL" id="ACIS01000003">
    <property type="protein sequence ID" value="EEG09141.1"/>
    <property type="molecule type" value="Genomic_DNA"/>
</dbReference>
<keyword evidence="8" id="KW-1185">Reference proteome</keyword>
<dbReference type="Pfam" id="PF00665">
    <property type="entry name" value="rve"/>
    <property type="match status" value="1"/>
</dbReference>
<dbReference type="Pfam" id="PF22483">
    <property type="entry name" value="Mu-transpos_C_2"/>
    <property type="match status" value="1"/>
</dbReference>
<feature type="domain" description="HTH IS21-type" evidence="5">
    <location>
        <begin position="3"/>
        <end position="65"/>
    </location>
</feature>
<dbReference type="InterPro" id="IPR006120">
    <property type="entry name" value="Resolvase_HTH_dom"/>
</dbReference>
<evidence type="ECO:0000256" key="1">
    <source>
        <dbReference type="ARBA" id="ARBA00009277"/>
    </source>
</evidence>
<evidence type="ECO:0000256" key="2">
    <source>
        <dbReference type="ARBA" id="ARBA00022578"/>
    </source>
</evidence>
<dbReference type="InterPro" id="IPR054353">
    <property type="entry name" value="IstA-like_C"/>
</dbReference>
<keyword evidence="4" id="KW-0233">DNA recombination</keyword>
<evidence type="ECO:0000313" key="8">
    <source>
        <dbReference type="Proteomes" id="UP000003165"/>
    </source>
</evidence>
<dbReference type="InterPro" id="IPR036397">
    <property type="entry name" value="RNaseH_sf"/>
</dbReference>
<dbReference type="SUPFAM" id="SSF53098">
    <property type="entry name" value="Ribonuclease H-like"/>
    <property type="match status" value="1"/>
</dbReference>
<dbReference type="RefSeq" id="WP_008953101.1">
    <property type="nucleotide sequence ID" value="NZ_ACIS01000003.1"/>
</dbReference>
<comment type="caution">
    <text evidence="7">The sequence shown here is derived from an EMBL/GenBank/DDBJ whole genome shotgun (WGS) entry which is preliminary data.</text>
</comment>
<feature type="domain" description="Integrase catalytic" evidence="6">
    <location>
        <begin position="121"/>
        <end position="300"/>
    </location>
</feature>
<reference evidence="7 8" key="1">
    <citation type="submission" date="2009-02" db="EMBL/GenBank/DDBJ databases">
        <title>Sequencing of the draft genome and assembly of Lutiella nitroferrum 2002.</title>
        <authorList>
            <consortium name="US DOE Joint Genome Institute (JGI-PGF)"/>
            <person name="Lucas S."/>
            <person name="Copeland A."/>
            <person name="Lapidus A."/>
            <person name="Glavina del Rio T."/>
            <person name="Tice H."/>
            <person name="Bruce D."/>
            <person name="Goodwin L."/>
            <person name="Pitluck S."/>
            <person name="Larimer F."/>
            <person name="Land M.L."/>
            <person name="Hauser L."/>
            <person name="Coates J.D."/>
        </authorList>
    </citation>
    <scope>NUCLEOTIDE SEQUENCE [LARGE SCALE GENOMIC DNA]</scope>
    <source>
        <strain evidence="7 8">2002</strain>
    </source>
</reference>
<name>B9Z146_9NEIS</name>
<dbReference type="GO" id="GO:0015074">
    <property type="term" value="P:DNA integration"/>
    <property type="evidence" value="ECO:0007669"/>
    <property type="project" value="InterPro"/>
</dbReference>
<evidence type="ECO:0000313" key="7">
    <source>
        <dbReference type="EMBL" id="EEG09141.1"/>
    </source>
</evidence>
<dbReference type="GO" id="GO:0003677">
    <property type="term" value="F:DNA binding"/>
    <property type="evidence" value="ECO:0007669"/>
    <property type="project" value="UniProtKB-KW"/>
</dbReference>
<dbReference type="AlphaFoldDB" id="B9Z146"/>
<evidence type="ECO:0000256" key="4">
    <source>
        <dbReference type="ARBA" id="ARBA00023172"/>
    </source>
</evidence>
<dbReference type="GO" id="GO:0032196">
    <property type="term" value="P:transposition"/>
    <property type="evidence" value="ECO:0007669"/>
    <property type="project" value="UniProtKB-KW"/>
</dbReference>
<dbReference type="NCBIfam" id="NF033546">
    <property type="entry name" value="transpos_IS21"/>
    <property type="match status" value="1"/>
</dbReference>
<keyword evidence="2" id="KW-0815">Transposition</keyword>
<dbReference type="PANTHER" id="PTHR35004">
    <property type="entry name" value="TRANSPOSASE RV3428C-RELATED"/>
    <property type="match status" value="1"/>
</dbReference>
<dbReference type="InterPro" id="IPR017894">
    <property type="entry name" value="HTH_IS21_transposase_type"/>
</dbReference>
<dbReference type="InterPro" id="IPR001584">
    <property type="entry name" value="Integrase_cat-core"/>
</dbReference>
<keyword evidence="3" id="KW-0238">DNA-binding</keyword>
<dbReference type="PANTHER" id="PTHR35004:SF7">
    <property type="entry name" value="INTEGRASE PROTEIN"/>
    <property type="match status" value="1"/>
</dbReference>
<protein>
    <submittedName>
        <fullName evidence="7">Integrase catalytic region</fullName>
    </submittedName>
</protein>
<dbReference type="PROSITE" id="PS50994">
    <property type="entry name" value="INTEGRASE"/>
    <property type="match status" value="1"/>
</dbReference>
<evidence type="ECO:0000259" key="6">
    <source>
        <dbReference type="PROSITE" id="PS50994"/>
    </source>
</evidence>
<dbReference type="GO" id="GO:0000150">
    <property type="term" value="F:DNA strand exchange activity"/>
    <property type="evidence" value="ECO:0007669"/>
    <property type="project" value="InterPro"/>
</dbReference>
<evidence type="ECO:0000259" key="5">
    <source>
        <dbReference type="PROSITE" id="PS50531"/>
    </source>
</evidence>
<dbReference type="Proteomes" id="UP000003165">
    <property type="component" value="Unassembled WGS sequence"/>
</dbReference>
<organism evidence="7 8">
    <name type="scientific">Pseudogulbenkiania ferrooxidans 2002</name>
    <dbReference type="NCBI Taxonomy" id="279714"/>
    <lineage>
        <taxon>Bacteria</taxon>
        <taxon>Pseudomonadati</taxon>
        <taxon>Pseudomonadota</taxon>
        <taxon>Betaproteobacteria</taxon>
        <taxon>Neisseriales</taxon>
        <taxon>Chromobacteriaceae</taxon>
        <taxon>Pseudogulbenkiania</taxon>
    </lineage>
</organism>
<accession>B9Z146</accession>
<proteinExistence type="inferred from homology"/>